<evidence type="ECO:0000313" key="3">
    <source>
        <dbReference type="Proteomes" id="UP001226867"/>
    </source>
</evidence>
<dbReference type="EMBL" id="JAUSRO010000020">
    <property type="protein sequence ID" value="MDP9902633.1"/>
    <property type="molecule type" value="Genomic_DNA"/>
</dbReference>
<organism evidence="2 3">
    <name type="scientific">Variovorax ginsengisoli</name>
    <dbReference type="NCBI Taxonomy" id="363844"/>
    <lineage>
        <taxon>Bacteria</taxon>
        <taxon>Pseudomonadati</taxon>
        <taxon>Pseudomonadota</taxon>
        <taxon>Betaproteobacteria</taxon>
        <taxon>Burkholderiales</taxon>
        <taxon>Comamonadaceae</taxon>
        <taxon>Variovorax</taxon>
    </lineage>
</organism>
<feature type="region of interest" description="Disordered" evidence="1">
    <location>
        <begin position="1"/>
        <end position="21"/>
    </location>
</feature>
<evidence type="ECO:0000256" key="1">
    <source>
        <dbReference type="SAM" id="MobiDB-lite"/>
    </source>
</evidence>
<evidence type="ECO:0000313" key="2">
    <source>
        <dbReference type="EMBL" id="MDP9902633.1"/>
    </source>
</evidence>
<reference evidence="2 3" key="1">
    <citation type="submission" date="2023-07" db="EMBL/GenBank/DDBJ databases">
        <title>Sorghum-associated microbial communities from plants grown in Nebraska, USA.</title>
        <authorList>
            <person name="Schachtman D."/>
        </authorList>
    </citation>
    <scope>NUCLEOTIDE SEQUENCE [LARGE SCALE GENOMIC DNA]</scope>
    <source>
        <strain evidence="2 3">DS1607</strain>
    </source>
</reference>
<accession>A0ABT9SE45</accession>
<comment type="caution">
    <text evidence="2">The sequence shown here is derived from an EMBL/GenBank/DDBJ whole genome shotgun (WGS) entry which is preliminary data.</text>
</comment>
<name>A0ABT9SE45_9BURK</name>
<dbReference type="Proteomes" id="UP001226867">
    <property type="component" value="Unassembled WGS sequence"/>
</dbReference>
<proteinExistence type="predicted"/>
<protein>
    <submittedName>
        <fullName evidence="2">Uncharacterized protein</fullName>
    </submittedName>
</protein>
<dbReference type="RefSeq" id="WP_307692369.1">
    <property type="nucleotide sequence ID" value="NZ_JAUSRO010000020.1"/>
</dbReference>
<keyword evidence="3" id="KW-1185">Reference proteome</keyword>
<sequence>MPHPSRSAQAAPSPSDAQPAPTCTCTALCGDDPGIRDAKVTPCAWFVECQRARFARDAAPDLLLAVEGLIEAAEAGAPSLEAIRIGPDAIAMARGL</sequence>
<gene>
    <name evidence="2" type="ORF">J2W36_004910</name>
</gene>